<dbReference type="AlphaFoldDB" id="A0A543M255"/>
<gene>
    <name evidence="1" type="ORF">GGR89_001777</name>
</gene>
<proteinExistence type="predicted"/>
<evidence type="ECO:0000313" key="1">
    <source>
        <dbReference type="EMBL" id="NJB97465.1"/>
    </source>
</evidence>
<accession>A0A543M255</accession>
<protein>
    <submittedName>
        <fullName evidence="1">Uncharacterized protein</fullName>
    </submittedName>
</protein>
<keyword evidence="2" id="KW-1185">Reference proteome</keyword>
<dbReference type="EMBL" id="JAATJB010000004">
    <property type="protein sequence ID" value="NJB97465.1"/>
    <property type="molecule type" value="Genomic_DNA"/>
</dbReference>
<evidence type="ECO:0000313" key="2">
    <source>
        <dbReference type="Proteomes" id="UP000531251"/>
    </source>
</evidence>
<dbReference type="Proteomes" id="UP000531251">
    <property type="component" value="Unassembled WGS sequence"/>
</dbReference>
<reference evidence="1 2" key="1">
    <citation type="submission" date="2020-03" db="EMBL/GenBank/DDBJ databases">
        <title>Genomic Encyclopedia of Type Strains, Phase IV (KMG-IV): sequencing the most valuable type-strain genomes for metagenomic binning, comparative biology and taxonomic classification.</title>
        <authorList>
            <person name="Goeker M."/>
        </authorList>
    </citation>
    <scope>NUCLEOTIDE SEQUENCE [LARGE SCALE GENOMIC DNA]</scope>
    <source>
        <strain evidence="1 2">DSM 7225</strain>
    </source>
</reference>
<sequence>MRALHELPPEQVEGRGVDPAASGSLLIMAMGSVLFWASVAVWILR</sequence>
<organism evidence="1 2">
    <name type="scientific">Sphingomonas trueperi</name>
    <dbReference type="NCBI Taxonomy" id="53317"/>
    <lineage>
        <taxon>Bacteria</taxon>
        <taxon>Pseudomonadati</taxon>
        <taxon>Pseudomonadota</taxon>
        <taxon>Alphaproteobacteria</taxon>
        <taxon>Sphingomonadales</taxon>
        <taxon>Sphingomonadaceae</taxon>
        <taxon>Sphingomonas</taxon>
    </lineage>
</organism>
<name>A0A543M255_9SPHN</name>
<dbReference type="RefSeq" id="WP_164521722.1">
    <property type="nucleotide sequence ID" value="NZ_BAAADY010000013.1"/>
</dbReference>
<comment type="caution">
    <text evidence="1">The sequence shown here is derived from an EMBL/GenBank/DDBJ whole genome shotgun (WGS) entry which is preliminary data.</text>
</comment>